<dbReference type="Gene3D" id="1.25.40.10">
    <property type="entry name" value="Tetratricopeptide repeat domain"/>
    <property type="match status" value="1"/>
</dbReference>
<evidence type="ECO:0000313" key="4">
    <source>
        <dbReference type="EMBL" id="POB00233.1"/>
    </source>
</evidence>
<dbReference type="Pfam" id="PF00072">
    <property type="entry name" value="Response_reg"/>
    <property type="match status" value="1"/>
</dbReference>
<dbReference type="Proteomes" id="UP000236416">
    <property type="component" value="Unassembled WGS sequence"/>
</dbReference>
<dbReference type="Gene3D" id="3.40.50.2300">
    <property type="match status" value="1"/>
</dbReference>
<dbReference type="PROSITE" id="PS50005">
    <property type="entry name" value="TPR"/>
    <property type="match status" value="1"/>
</dbReference>
<dbReference type="PROSITE" id="PS50110">
    <property type="entry name" value="RESPONSE_REGULATORY"/>
    <property type="match status" value="1"/>
</dbReference>
<evidence type="ECO:0000259" key="3">
    <source>
        <dbReference type="PROSITE" id="PS50110"/>
    </source>
</evidence>
<reference evidence="4 5" key="1">
    <citation type="submission" date="2018-01" db="EMBL/GenBank/DDBJ databases">
        <title>Genomic Sequence of Chromobacterium MWU13-2610 from wild cranberry bogs within the Cape Cod National Seashore.</title>
        <authorList>
            <person name="O'Hara-Hanley K."/>
            <person name="Soby S."/>
            <person name="Harrison A."/>
        </authorList>
    </citation>
    <scope>NUCLEOTIDE SEQUENCE [LARGE SCALE GENOMIC DNA]</scope>
    <source>
        <strain evidence="4 5">MWU13-2610</strain>
    </source>
</reference>
<dbReference type="SUPFAM" id="SSF48452">
    <property type="entry name" value="TPR-like"/>
    <property type="match status" value="1"/>
</dbReference>
<evidence type="ECO:0000256" key="1">
    <source>
        <dbReference type="PROSITE-ProRule" id="PRU00169"/>
    </source>
</evidence>
<dbReference type="SUPFAM" id="SSF52172">
    <property type="entry name" value="CheY-like"/>
    <property type="match status" value="1"/>
</dbReference>
<feature type="domain" description="Response regulatory" evidence="3">
    <location>
        <begin position="8"/>
        <end position="127"/>
    </location>
</feature>
<dbReference type="PANTHER" id="PTHR43228:SF1">
    <property type="entry name" value="TWO-COMPONENT RESPONSE REGULATOR ARR22"/>
    <property type="match status" value="1"/>
</dbReference>
<dbReference type="InterPro" id="IPR001789">
    <property type="entry name" value="Sig_transdc_resp-reg_receiver"/>
</dbReference>
<dbReference type="GO" id="GO:0000160">
    <property type="term" value="P:phosphorelay signal transduction system"/>
    <property type="evidence" value="ECO:0007669"/>
    <property type="project" value="InterPro"/>
</dbReference>
<accession>A0A2K4MTC7</accession>
<dbReference type="InterPro" id="IPR019734">
    <property type="entry name" value="TPR_rpt"/>
</dbReference>
<dbReference type="PANTHER" id="PTHR43228">
    <property type="entry name" value="TWO-COMPONENT RESPONSE REGULATOR"/>
    <property type="match status" value="1"/>
</dbReference>
<dbReference type="SMART" id="SM00448">
    <property type="entry name" value="REC"/>
    <property type="match status" value="1"/>
</dbReference>
<dbReference type="InterPro" id="IPR052048">
    <property type="entry name" value="ST_Response_Regulator"/>
</dbReference>
<organism evidence="4 5">
    <name type="scientific">Chromobacterium sinusclupearum</name>
    <dbReference type="NCBI Taxonomy" id="2077146"/>
    <lineage>
        <taxon>Bacteria</taxon>
        <taxon>Pseudomonadati</taxon>
        <taxon>Pseudomonadota</taxon>
        <taxon>Betaproteobacteria</taxon>
        <taxon>Neisseriales</taxon>
        <taxon>Chromobacteriaceae</taxon>
        <taxon>Chromobacterium</taxon>
    </lineage>
</organism>
<dbReference type="RefSeq" id="WP_103317197.1">
    <property type="nucleotide sequence ID" value="NZ_PPTF01000010.1"/>
</dbReference>
<dbReference type="InterPro" id="IPR011006">
    <property type="entry name" value="CheY-like_superfamily"/>
</dbReference>
<feature type="modified residue" description="4-aspartylphosphate" evidence="1">
    <location>
        <position position="58"/>
    </location>
</feature>
<gene>
    <name evidence="4" type="ORF">C2134_02210</name>
</gene>
<sequence>MAFDENTTVLIVEDALTMAQGMRAILAMAGVTQTETASNASDAQGRLRGRRYDVVLCDYNLGHGMNGQELLEAMRKTGALSLSTLWVMITGERHYGQVMSAAEMTPDDYVLKPFTAQQLLDRLEAAARRKAWLTPAHKLLDKGRAEQAIQTLLDLAQQAQSRQQRLDALRLCGELQTREGQYEAALELYRAVLAQADLPWAKMGVARILAEQGDGAGSSALLDQVLAAAPRYTEAYDLLAQNLVDDGDYAQASTVLEKAVALSPRNFQRLHCFGTALLRSGEATRAVEPLQRAVDIGRNNSFFGPDAMVDLLQARCVSGQTQQLDRLQSDIAARQEELAGGPLTMAVCRALTALAQQRPAQALEQLREAAQWLLAPEVDFNSAQRFLSAAVQLAPSEGGEQTPQWARLIGLRFADGRHELGTLQEIAQAQPACGEAIAQAYAELQEHSRAALAQANQGELEQAARMLHREAMRTLNSRLGHYGCAMLLRIAENRREAGQPKGWEMASLDELLDWLPQNNERARGFVKRRQALLGPGD</sequence>
<dbReference type="SMART" id="SM00028">
    <property type="entry name" value="TPR"/>
    <property type="match status" value="3"/>
</dbReference>
<feature type="repeat" description="TPR" evidence="2">
    <location>
        <begin position="233"/>
        <end position="266"/>
    </location>
</feature>
<name>A0A2K4MTC7_9NEIS</name>
<keyword evidence="1" id="KW-0597">Phosphoprotein</keyword>
<comment type="caution">
    <text evidence="4">The sequence shown here is derived from an EMBL/GenBank/DDBJ whole genome shotgun (WGS) entry which is preliminary data.</text>
</comment>
<proteinExistence type="predicted"/>
<dbReference type="InterPro" id="IPR011990">
    <property type="entry name" value="TPR-like_helical_dom_sf"/>
</dbReference>
<keyword evidence="5" id="KW-1185">Reference proteome</keyword>
<evidence type="ECO:0000313" key="5">
    <source>
        <dbReference type="Proteomes" id="UP000236416"/>
    </source>
</evidence>
<keyword evidence="2" id="KW-0802">TPR repeat</keyword>
<dbReference type="EMBL" id="PPTF01000010">
    <property type="protein sequence ID" value="POB00233.1"/>
    <property type="molecule type" value="Genomic_DNA"/>
</dbReference>
<evidence type="ECO:0000256" key="2">
    <source>
        <dbReference type="PROSITE-ProRule" id="PRU00339"/>
    </source>
</evidence>
<protein>
    <recommendedName>
        <fullName evidence="3">Response regulatory domain-containing protein</fullName>
    </recommendedName>
</protein>
<dbReference type="Pfam" id="PF14559">
    <property type="entry name" value="TPR_19"/>
    <property type="match status" value="1"/>
</dbReference>
<dbReference type="AlphaFoldDB" id="A0A2K4MTC7"/>